<feature type="compositionally biased region" description="Polar residues" evidence="1">
    <location>
        <begin position="10"/>
        <end position="24"/>
    </location>
</feature>
<gene>
    <name evidence="2" type="ORF">CEXT_262721</name>
</gene>
<comment type="caution">
    <text evidence="2">The sequence shown here is derived from an EMBL/GenBank/DDBJ whole genome shotgun (WGS) entry which is preliminary data.</text>
</comment>
<dbReference type="EMBL" id="BPLR01015989">
    <property type="protein sequence ID" value="GIY80262.1"/>
    <property type="molecule type" value="Genomic_DNA"/>
</dbReference>
<dbReference type="Proteomes" id="UP001054945">
    <property type="component" value="Unassembled WGS sequence"/>
</dbReference>
<name>A0AAV4WBS2_CAEEX</name>
<dbReference type="AlphaFoldDB" id="A0AAV4WBS2"/>
<sequence length="141" mass="15589">MLIFPPPNQPNGHSSPSRSSEQTSCLLTPPSLVASGAKHPAATFSGVTVDCLHNSGVTSSSLYPPLYSIDLSTFMAFLTQPQPAAVLKPWIFNVPASFRTPCWFGETIFVLVVLDILDYFFKLERYLVVLYPLIVLIYHDL</sequence>
<proteinExistence type="predicted"/>
<feature type="region of interest" description="Disordered" evidence="1">
    <location>
        <begin position="1"/>
        <end position="24"/>
    </location>
</feature>
<organism evidence="2 3">
    <name type="scientific">Caerostris extrusa</name>
    <name type="common">Bark spider</name>
    <name type="synonym">Caerostris bankana</name>
    <dbReference type="NCBI Taxonomy" id="172846"/>
    <lineage>
        <taxon>Eukaryota</taxon>
        <taxon>Metazoa</taxon>
        <taxon>Ecdysozoa</taxon>
        <taxon>Arthropoda</taxon>
        <taxon>Chelicerata</taxon>
        <taxon>Arachnida</taxon>
        <taxon>Araneae</taxon>
        <taxon>Araneomorphae</taxon>
        <taxon>Entelegynae</taxon>
        <taxon>Araneoidea</taxon>
        <taxon>Araneidae</taxon>
        <taxon>Caerostris</taxon>
    </lineage>
</organism>
<evidence type="ECO:0000313" key="3">
    <source>
        <dbReference type="Proteomes" id="UP001054945"/>
    </source>
</evidence>
<reference evidence="2 3" key="1">
    <citation type="submission" date="2021-06" db="EMBL/GenBank/DDBJ databases">
        <title>Caerostris extrusa draft genome.</title>
        <authorList>
            <person name="Kono N."/>
            <person name="Arakawa K."/>
        </authorList>
    </citation>
    <scope>NUCLEOTIDE SEQUENCE [LARGE SCALE GENOMIC DNA]</scope>
</reference>
<evidence type="ECO:0000313" key="2">
    <source>
        <dbReference type="EMBL" id="GIY80262.1"/>
    </source>
</evidence>
<accession>A0AAV4WBS2</accession>
<protein>
    <submittedName>
        <fullName evidence="2">Uncharacterized protein</fullName>
    </submittedName>
</protein>
<evidence type="ECO:0000256" key="1">
    <source>
        <dbReference type="SAM" id="MobiDB-lite"/>
    </source>
</evidence>
<keyword evidence="3" id="KW-1185">Reference proteome</keyword>